<sequence>MRLLRGGHVKARDGFVEIYRNFSVVIFPQWASFADYVLSVGPEDWACEEFVLGIVPQCSMWEN</sequence>
<proteinExistence type="predicted"/>
<keyword evidence="2" id="KW-1185">Reference proteome</keyword>
<dbReference type="STRING" id="1891926.Fuma_01522"/>
<protein>
    <submittedName>
        <fullName evidence="1">Uncharacterized protein</fullName>
    </submittedName>
</protein>
<evidence type="ECO:0000313" key="2">
    <source>
        <dbReference type="Proteomes" id="UP000187735"/>
    </source>
</evidence>
<dbReference type="AlphaFoldDB" id="A0A1P8WD01"/>
<gene>
    <name evidence="1" type="ORF">Fuma_01522</name>
</gene>
<dbReference type="Proteomes" id="UP000187735">
    <property type="component" value="Chromosome"/>
</dbReference>
<name>A0A1P8WD01_9PLAN</name>
<accession>A0A1P8WD01</accession>
<organism evidence="1 2">
    <name type="scientific">Fuerstiella marisgermanici</name>
    <dbReference type="NCBI Taxonomy" id="1891926"/>
    <lineage>
        <taxon>Bacteria</taxon>
        <taxon>Pseudomonadati</taxon>
        <taxon>Planctomycetota</taxon>
        <taxon>Planctomycetia</taxon>
        <taxon>Planctomycetales</taxon>
        <taxon>Planctomycetaceae</taxon>
        <taxon>Fuerstiella</taxon>
    </lineage>
</organism>
<evidence type="ECO:0000313" key="1">
    <source>
        <dbReference type="EMBL" id="APZ91924.1"/>
    </source>
</evidence>
<dbReference type="EMBL" id="CP017641">
    <property type="protein sequence ID" value="APZ91924.1"/>
    <property type="molecule type" value="Genomic_DNA"/>
</dbReference>
<dbReference type="KEGG" id="fmr:Fuma_01522"/>
<reference evidence="1 2" key="1">
    <citation type="journal article" date="2016" name="Front. Microbiol.">
        <title>Fuerstia marisgermanicae gen. nov., sp. nov., an Unusual Member of the Phylum Planctomycetes from the German Wadden Sea.</title>
        <authorList>
            <person name="Kohn T."/>
            <person name="Heuer A."/>
            <person name="Jogler M."/>
            <person name="Vollmers J."/>
            <person name="Boedeker C."/>
            <person name="Bunk B."/>
            <person name="Rast P."/>
            <person name="Borchert D."/>
            <person name="Glockner I."/>
            <person name="Freese H.M."/>
            <person name="Klenk H.P."/>
            <person name="Overmann J."/>
            <person name="Kaster A.K."/>
            <person name="Rohde M."/>
            <person name="Wiegand S."/>
            <person name="Jogler C."/>
        </authorList>
    </citation>
    <scope>NUCLEOTIDE SEQUENCE [LARGE SCALE GENOMIC DNA]</scope>
    <source>
        <strain evidence="1 2">NH11</strain>
    </source>
</reference>